<proteinExistence type="predicted"/>
<name>A0A9P6L5T8_9AGAM</name>
<accession>A0A9P6L5T8</accession>
<protein>
    <submittedName>
        <fullName evidence="2">Uncharacterized protein</fullName>
    </submittedName>
</protein>
<dbReference type="EMBL" id="WIUZ02000009">
    <property type="protein sequence ID" value="KAF9783942.1"/>
    <property type="molecule type" value="Genomic_DNA"/>
</dbReference>
<keyword evidence="3" id="KW-1185">Reference proteome</keyword>
<organism evidence="2 3">
    <name type="scientific">Thelephora terrestris</name>
    <dbReference type="NCBI Taxonomy" id="56493"/>
    <lineage>
        <taxon>Eukaryota</taxon>
        <taxon>Fungi</taxon>
        <taxon>Dikarya</taxon>
        <taxon>Basidiomycota</taxon>
        <taxon>Agaricomycotina</taxon>
        <taxon>Agaricomycetes</taxon>
        <taxon>Thelephorales</taxon>
        <taxon>Thelephoraceae</taxon>
        <taxon>Thelephora</taxon>
    </lineage>
</organism>
<comment type="caution">
    <text evidence="2">The sequence shown here is derived from an EMBL/GenBank/DDBJ whole genome shotgun (WGS) entry which is preliminary data.</text>
</comment>
<gene>
    <name evidence="2" type="ORF">BJ322DRAFT_887153</name>
</gene>
<evidence type="ECO:0000313" key="3">
    <source>
        <dbReference type="Proteomes" id="UP000736335"/>
    </source>
</evidence>
<sequence>MLRLTPAEVELIETIAKEQLRYENIISAQAEFLRTDPPNFEAAMAWQVQQSPLVANRGQRWGPAQGDVDQYLAQCKDICELVPQSFEDRVKIMHGACGALMCLLHCKIAEQPEHVQSAISKRHRELTLPASAVADVDDRQPSPPAPIPSDRQSPPPKPAVEPRRTTAEDLRSFKLPENLHGKRFTLSPDAGDSGTYEVIGYRRERDNSVTYELLFEDCEDPIETTAEEMENWHRYLRTYKRHKQRPVLYLHARVHPNWTRL</sequence>
<dbReference type="OrthoDB" id="3232725at2759"/>
<feature type="compositionally biased region" description="Pro residues" evidence="1">
    <location>
        <begin position="141"/>
        <end position="159"/>
    </location>
</feature>
<reference evidence="2" key="2">
    <citation type="submission" date="2020-11" db="EMBL/GenBank/DDBJ databases">
        <authorList>
            <consortium name="DOE Joint Genome Institute"/>
            <person name="Kuo A."/>
            <person name="Miyauchi S."/>
            <person name="Kiss E."/>
            <person name="Drula E."/>
            <person name="Kohler A."/>
            <person name="Sanchez-Garcia M."/>
            <person name="Andreopoulos B."/>
            <person name="Barry K.W."/>
            <person name="Bonito G."/>
            <person name="Buee M."/>
            <person name="Carver A."/>
            <person name="Chen C."/>
            <person name="Cichocki N."/>
            <person name="Clum A."/>
            <person name="Culley D."/>
            <person name="Crous P.W."/>
            <person name="Fauchery L."/>
            <person name="Girlanda M."/>
            <person name="Hayes R."/>
            <person name="Keri Z."/>
            <person name="Labutti K."/>
            <person name="Lipzen A."/>
            <person name="Lombard V."/>
            <person name="Magnuson J."/>
            <person name="Maillard F."/>
            <person name="Morin E."/>
            <person name="Murat C."/>
            <person name="Nolan M."/>
            <person name="Ohm R."/>
            <person name="Pangilinan J."/>
            <person name="Pereira M."/>
            <person name="Perotto S."/>
            <person name="Peter M."/>
            <person name="Riley R."/>
            <person name="Sitrit Y."/>
            <person name="Stielow B."/>
            <person name="Szollosi G."/>
            <person name="Zifcakova L."/>
            <person name="Stursova M."/>
            <person name="Spatafora J.W."/>
            <person name="Tedersoo L."/>
            <person name="Vaario L.-M."/>
            <person name="Yamada A."/>
            <person name="Yan M."/>
            <person name="Wang P."/>
            <person name="Xu J."/>
            <person name="Bruns T."/>
            <person name="Baldrian P."/>
            <person name="Vilgalys R."/>
            <person name="Henrissat B."/>
            <person name="Grigoriev I.V."/>
            <person name="Hibbett D."/>
            <person name="Nagy L.G."/>
            <person name="Martin F.M."/>
        </authorList>
    </citation>
    <scope>NUCLEOTIDE SEQUENCE</scope>
    <source>
        <strain evidence="2">UH-Tt-Lm1</strain>
    </source>
</reference>
<evidence type="ECO:0000256" key="1">
    <source>
        <dbReference type="SAM" id="MobiDB-lite"/>
    </source>
</evidence>
<dbReference type="AlphaFoldDB" id="A0A9P6L5T8"/>
<evidence type="ECO:0000313" key="2">
    <source>
        <dbReference type="EMBL" id="KAF9783942.1"/>
    </source>
</evidence>
<dbReference type="Proteomes" id="UP000736335">
    <property type="component" value="Unassembled WGS sequence"/>
</dbReference>
<feature type="region of interest" description="Disordered" evidence="1">
    <location>
        <begin position="130"/>
        <end position="168"/>
    </location>
</feature>
<reference evidence="2" key="1">
    <citation type="journal article" date="2020" name="Nat. Commun.">
        <title>Large-scale genome sequencing of mycorrhizal fungi provides insights into the early evolution of symbiotic traits.</title>
        <authorList>
            <person name="Miyauchi S."/>
            <person name="Kiss E."/>
            <person name="Kuo A."/>
            <person name="Drula E."/>
            <person name="Kohler A."/>
            <person name="Sanchez-Garcia M."/>
            <person name="Morin E."/>
            <person name="Andreopoulos B."/>
            <person name="Barry K.W."/>
            <person name="Bonito G."/>
            <person name="Buee M."/>
            <person name="Carver A."/>
            <person name="Chen C."/>
            <person name="Cichocki N."/>
            <person name="Clum A."/>
            <person name="Culley D."/>
            <person name="Crous P.W."/>
            <person name="Fauchery L."/>
            <person name="Girlanda M."/>
            <person name="Hayes R.D."/>
            <person name="Keri Z."/>
            <person name="LaButti K."/>
            <person name="Lipzen A."/>
            <person name="Lombard V."/>
            <person name="Magnuson J."/>
            <person name="Maillard F."/>
            <person name="Murat C."/>
            <person name="Nolan M."/>
            <person name="Ohm R.A."/>
            <person name="Pangilinan J."/>
            <person name="Pereira M.F."/>
            <person name="Perotto S."/>
            <person name="Peter M."/>
            <person name="Pfister S."/>
            <person name="Riley R."/>
            <person name="Sitrit Y."/>
            <person name="Stielow J.B."/>
            <person name="Szollosi G."/>
            <person name="Zifcakova L."/>
            <person name="Stursova M."/>
            <person name="Spatafora J.W."/>
            <person name="Tedersoo L."/>
            <person name="Vaario L.M."/>
            <person name="Yamada A."/>
            <person name="Yan M."/>
            <person name="Wang P."/>
            <person name="Xu J."/>
            <person name="Bruns T."/>
            <person name="Baldrian P."/>
            <person name="Vilgalys R."/>
            <person name="Dunand C."/>
            <person name="Henrissat B."/>
            <person name="Grigoriev I.V."/>
            <person name="Hibbett D."/>
            <person name="Nagy L.G."/>
            <person name="Martin F.M."/>
        </authorList>
    </citation>
    <scope>NUCLEOTIDE SEQUENCE</scope>
    <source>
        <strain evidence="2">UH-Tt-Lm1</strain>
    </source>
</reference>